<feature type="region of interest" description="Disordered" evidence="1">
    <location>
        <begin position="50"/>
        <end position="142"/>
    </location>
</feature>
<feature type="region of interest" description="Disordered" evidence="1">
    <location>
        <begin position="260"/>
        <end position="319"/>
    </location>
</feature>
<evidence type="ECO:0000256" key="1">
    <source>
        <dbReference type="SAM" id="MobiDB-lite"/>
    </source>
</evidence>
<name>A0ABU2HBD5_9ACTN</name>
<sequence length="319" mass="31260">MRGILLRSLTTTGFLCCAWLAGTSIASAEDSAPQSEGSGAVAVAVSAEAAEEAVAGPTNEIEDTADSTASTGAGLTDVSEDTVTTAVDTADETLSSSATVDGSTPLSGLSGTQDAELPASESPVDSLGLQESDTLPDPAETAGEVRGAAGNVLDRVLPQDPAQLPGAVAAHSPDGVEPAPRKPHPEADVAPEQSTTPGGVGGDASEPRGSSRIGMVPPGEHTSSLVTTAAADAVALAQESSHGSPGLASSPVERHSMVERHGGAASNGPTAQAGGSLVPAVEHTVQGLPPATGALLRLVPDPEVAGPRGLGDSPGFSPD</sequence>
<evidence type="ECO:0000313" key="4">
    <source>
        <dbReference type="Proteomes" id="UP001250214"/>
    </source>
</evidence>
<reference evidence="4" key="1">
    <citation type="submission" date="2023-07" db="EMBL/GenBank/DDBJ databases">
        <title>Novel species in the genus Lipingzhangella isolated from Sambhar Salt Lake.</title>
        <authorList>
            <person name="Jiya N."/>
            <person name="Kajale S."/>
            <person name="Sharma A."/>
        </authorList>
    </citation>
    <scope>NUCLEOTIDE SEQUENCE [LARGE SCALE GENOMIC DNA]</scope>
    <source>
        <strain evidence="4">LS1_29</strain>
    </source>
</reference>
<proteinExistence type="predicted"/>
<keyword evidence="4" id="KW-1185">Reference proteome</keyword>
<dbReference type="RefSeq" id="WP_310914229.1">
    <property type="nucleotide sequence ID" value="NZ_JAVLVT010000019.1"/>
</dbReference>
<keyword evidence="2" id="KW-0732">Signal</keyword>
<accession>A0ABU2HBD5</accession>
<protein>
    <recommendedName>
        <fullName evidence="5">Secreted protein</fullName>
    </recommendedName>
</protein>
<feature type="signal peptide" evidence="2">
    <location>
        <begin position="1"/>
        <end position="28"/>
    </location>
</feature>
<dbReference type="Proteomes" id="UP001250214">
    <property type="component" value="Unassembled WGS sequence"/>
</dbReference>
<feature type="region of interest" description="Disordered" evidence="1">
    <location>
        <begin position="164"/>
        <end position="222"/>
    </location>
</feature>
<feature type="chain" id="PRO_5046982965" description="Secreted protein" evidence="2">
    <location>
        <begin position="29"/>
        <end position="319"/>
    </location>
</feature>
<evidence type="ECO:0008006" key="5">
    <source>
        <dbReference type="Google" id="ProtNLM"/>
    </source>
</evidence>
<gene>
    <name evidence="3" type="ORF">RIF23_20300</name>
</gene>
<comment type="caution">
    <text evidence="3">The sequence shown here is derived from an EMBL/GenBank/DDBJ whole genome shotgun (WGS) entry which is preliminary data.</text>
</comment>
<evidence type="ECO:0000256" key="2">
    <source>
        <dbReference type="SAM" id="SignalP"/>
    </source>
</evidence>
<organism evidence="3 4">
    <name type="scientific">Lipingzhangella rawalii</name>
    <dbReference type="NCBI Taxonomy" id="2055835"/>
    <lineage>
        <taxon>Bacteria</taxon>
        <taxon>Bacillati</taxon>
        <taxon>Actinomycetota</taxon>
        <taxon>Actinomycetes</taxon>
        <taxon>Streptosporangiales</taxon>
        <taxon>Nocardiopsidaceae</taxon>
        <taxon>Lipingzhangella</taxon>
    </lineage>
</organism>
<feature type="compositionally biased region" description="Polar residues" evidence="1">
    <location>
        <begin position="94"/>
        <end position="113"/>
    </location>
</feature>
<dbReference type="EMBL" id="JAVLVT010000019">
    <property type="protein sequence ID" value="MDS1272633.1"/>
    <property type="molecule type" value="Genomic_DNA"/>
</dbReference>
<evidence type="ECO:0000313" key="3">
    <source>
        <dbReference type="EMBL" id="MDS1272633.1"/>
    </source>
</evidence>